<keyword evidence="3" id="KW-1185">Reference proteome</keyword>
<dbReference type="AlphaFoldDB" id="A0A1E3B3X8"/>
<sequence>MILATPESAISDVPHWIHFFGRNLRIRRKNINPKVQQCAQCWDFHNPRTCTRQPKCWLCGAKDHTEQDHKESTQQCANCLGPAPADHANCPVRPSIKQGILVWVPKTQVAAIQRIEARQQQALSSKTAEDGNQDKQSDTDASSENTAVEAVSSPTSPQ</sequence>
<evidence type="ECO:0000313" key="2">
    <source>
        <dbReference type="EMBL" id="ODM15660.1"/>
    </source>
</evidence>
<dbReference type="OrthoDB" id="4516396at2759"/>
<gene>
    <name evidence="2" type="ORF">SI65_08894</name>
</gene>
<feature type="region of interest" description="Disordered" evidence="1">
    <location>
        <begin position="118"/>
        <end position="158"/>
    </location>
</feature>
<accession>A0A1E3B3X8</accession>
<feature type="compositionally biased region" description="Basic and acidic residues" evidence="1">
    <location>
        <begin position="127"/>
        <end position="138"/>
    </location>
</feature>
<evidence type="ECO:0000256" key="1">
    <source>
        <dbReference type="SAM" id="MobiDB-lite"/>
    </source>
</evidence>
<protein>
    <submittedName>
        <fullName evidence="2">Uncharacterized protein</fullName>
    </submittedName>
</protein>
<feature type="compositionally biased region" description="Polar residues" evidence="1">
    <location>
        <begin position="139"/>
        <end position="158"/>
    </location>
</feature>
<dbReference type="EMBL" id="JXNT01000015">
    <property type="protein sequence ID" value="ODM15660.1"/>
    <property type="molecule type" value="Genomic_DNA"/>
</dbReference>
<dbReference type="VEuPathDB" id="FungiDB:SI65_08894"/>
<dbReference type="STRING" id="573508.A0A1E3B3X8"/>
<comment type="caution">
    <text evidence="2">The sequence shown here is derived from an EMBL/GenBank/DDBJ whole genome shotgun (WGS) entry which is preliminary data.</text>
</comment>
<proteinExistence type="predicted"/>
<evidence type="ECO:0000313" key="3">
    <source>
        <dbReference type="Proteomes" id="UP000094569"/>
    </source>
</evidence>
<dbReference type="Proteomes" id="UP000094569">
    <property type="component" value="Unassembled WGS sequence"/>
</dbReference>
<organism evidence="2 3">
    <name type="scientific">Aspergillus cristatus</name>
    <name type="common">Chinese Fuzhuan brick tea-fermentation fungus</name>
    <name type="synonym">Eurotium cristatum</name>
    <dbReference type="NCBI Taxonomy" id="573508"/>
    <lineage>
        <taxon>Eukaryota</taxon>
        <taxon>Fungi</taxon>
        <taxon>Dikarya</taxon>
        <taxon>Ascomycota</taxon>
        <taxon>Pezizomycotina</taxon>
        <taxon>Eurotiomycetes</taxon>
        <taxon>Eurotiomycetidae</taxon>
        <taxon>Eurotiales</taxon>
        <taxon>Aspergillaceae</taxon>
        <taxon>Aspergillus</taxon>
        <taxon>Aspergillus subgen. Aspergillus</taxon>
    </lineage>
</organism>
<name>A0A1E3B3X8_ASPCR</name>
<reference evidence="2 3" key="1">
    <citation type="journal article" date="2016" name="BMC Genomics">
        <title>Comparative genomic and transcriptomic analyses of the Fuzhuan brick tea-fermentation fungus Aspergillus cristatus.</title>
        <authorList>
            <person name="Ge Y."/>
            <person name="Wang Y."/>
            <person name="Liu Y."/>
            <person name="Tan Y."/>
            <person name="Ren X."/>
            <person name="Zhang X."/>
            <person name="Hyde K.D."/>
            <person name="Liu Y."/>
            <person name="Liu Z."/>
        </authorList>
    </citation>
    <scope>NUCLEOTIDE SEQUENCE [LARGE SCALE GENOMIC DNA]</scope>
    <source>
        <strain evidence="2 3">GZAAS20.1005</strain>
    </source>
</reference>